<evidence type="ECO:0000313" key="6">
    <source>
        <dbReference type="Proteomes" id="UP000551616"/>
    </source>
</evidence>
<name>A0A7V8V7H3_9BACT</name>
<keyword evidence="3" id="KW-0472">Membrane</keyword>
<reference evidence="5 6" key="1">
    <citation type="submission" date="2020-05" db="EMBL/GenBank/DDBJ databases">
        <title>Bremerella alba sp. nov., a novel planctomycete isolated from the surface of the macroalga Fucus spiralis.</title>
        <authorList>
            <person name="Godinho O."/>
            <person name="Botelho R."/>
            <person name="Albuquerque L."/>
            <person name="Wiegand S."/>
            <person name="Da Costa M.S."/>
            <person name="Lobo-Da-Cunha A."/>
            <person name="Jogler C."/>
            <person name="Lage O.M."/>
        </authorList>
    </citation>
    <scope>NUCLEOTIDE SEQUENCE [LARGE SCALE GENOMIC DNA]</scope>
    <source>
        <strain evidence="5 6">FF15</strain>
    </source>
</reference>
<dbReference type="AlphaFoldDB" id="A0A7V8V7H3"/>
<feature type="compositionally biased region" description="Basic and acidic residues" evidence="2">
    <location>
        <begin position="588"/>
        <end position="603"/>
    </location>
</feature>
<feature type="compositionally biased region" description="Polar residues" evidence="2">
    <location>
        <begin position="568"/>
        <end position="586"/>
    </location>
</feature>
<dbReference type="InterPro" id="IPR016035">
    <property type="entry name" value="Acyl_Trfase/lysoPLipase"/>
</dbReference>
<keyword evidence="1" id="KW-0443">Lipid metabolism</keyword>
<keyword evidence="3" id="KW-1133">Transmembrane helix</keyword>
<evidence type="ECO:0000313" key="5">
    <source>
        <dbReference type="EMBL" id="MBA2116094.1"/>
    </source>
</evidence>
<dbReference type="EMBL" id="JABRWO010000009">
    <property type="protein sequence ID" value="MBA2116094.1"/>
    <property type="molecule type" value="Genomic_DNA"/>
</dbReference>
<dbReference type="GO" id="GO:0006629">
    <property type="term" value="P:lipid metabolic process"/>
    <property type="evidence" value="ECO:0007669"/>
    <property type="project" value="UniProtKB-KW"/>
</dbReference>
<evidence type="ECO:0000256" key="3">
    <source>
        <dbReference type="SAM" id="Phobius"/>
    </source>
</evidence>
<feature type="domain" description="PNPLA" evidence="4">
    <location>
        <begin position="153"/>
        <end position="374"/>
    </location>
</feature>
<evidence type="ECO:0000256" key="1">
    <source>
        <dbReference type="ARBA" id="ARBA00023098"/>
    </source>
</evidence>
<dbReference type="Proteomes" id="UP000551616">
    <property type="component" value="Unassembled WGS sequence"/>
</dbReference>
<dbReference type="RefSeq" id="WP_207397521.1">
    <property type="nucleotide sequence ID" value="NZ_JABRWO010000009.1"/>
</dbReference>
<feature type="transmembrane region" description="Helical" evidence="3">
    <location>
        <begin position="530"/>
        <end position="552"/>
    </location>
</feature>
<accession>A0A7V8V7H3</accession>
<dbReference type="SUPFAM" id="SSF52151">
    <property type="entry name" value="FabD/lysophospholipase-like"/>
    <property type="match status" value="1"/>
</dbReference>
<comment type="caution">
    <text evidence="5">The sequence shown here is derived from an EMBL/GenBank/DDBJ whole genome shotgun (WGS) entry which is preliminary data.</text>
</comment>
<evidence type="ECO:0000259" key="4">
    <source>
        <dbReference type="Pfam" id="PF01734"/>
    </source>
</evidence>
<evidence type="ECO:0000256" key="2">
    <source>
        <dbReference type="SAM" id="MobiDB-lite"/>
    </source>
</evidence>
<dbReference type="Pfam" id="PF01734">
    <property type="entry name" value="Patatin"/>
    <property type="match status" value="1"/>
</dbReference>
<organism evidence="5 6">
    <name type="scientific">Bremerella alba</name>
    <dbReference type="NCBI Taxonomy" id="980252"/>
    <lineage>
        <taxon>Bacteria</taxon>
        <taxon>Pseudomonadati</taxon>
        <taxon>Planctomycetota</taxon>
        <taxon>Planctomycetia</taxon>
        <taxon>Pirellulales</taxon>
        <taxon>Pirellulaceae</taxon>
        <taxon>Bremerella</taxon>
    </lineage>
</organism>
<dbReference type="InterPro" id="IPR002641">
    <property type="entry name" value="PNPLA_dom"/>
</dbReference>
<dbReference type="Gene3D" id="3.40.1090.10">
    <property type="entry name" value="Cytosolic phospholipase A2 catalytic domain"/>
    <property type="match status" value="1"/>
</dbReference>
<feature type="region of interest" description="Disordered" evidence="2">
    <location>
        <begin position="565"/>
        <end position="614"/>
    </location>
</feature>
<protein>
    <recommendedName>
        <fullName evidence="4">PNPLA domain-containing protein</fullName>
    </recommendedName>
</protein>
<keyword evidence="6" id="KW-1185">Reference proteome</keyword>
<gene>
    <name evidence="5" type="ORF">HOV93_32830</name>
</gene>
<sequence>MPSLEQAYWIRQPVLLEACELLQRGVSDSFGDQSGCRCDFRIIELSKLFELAQATIKSGSDAWSDSAELISGTITIPKLEQLEYAWEIIEKLFTIQNRQDSTAIVVVPPWAKPAAWQESLTLPSHLTIRFQVDATSPQVEEPEIISLFQPLTLSLSGGGVRAAIYQLGILVFLSKQNRLKDVQEIVSVSGGSILAAHFLKHWPAAIGRESDFRKVAAELLQICRSDIRNRIFVPWLWSRLLPWSYFFRNQGRSGRLLGEYQRIFGATTLGELNQGCPKLAFVATDSVQHHRVAFTSSQILRWNFDDEEDSVPAPILSKGVELSLAVAASSCFPPVFPRLHLDHQDLGITYREFKQQLYLNDGGVVTNLGIEVLIALRSLGWTKGKLILIADAERILPVKPGDSPLVDADATFAALGKSARESARREFGTSAIPIPFTDRVERGDSLPFRVETAMFNYRTDLDAPTWQEIHGLMVHGAMVASQSTQDRFEPVDVDALKKTISTIIAEAGGPPQSPLPNEADFLHSGRRSYVLLWMHGILATILVVSIAMLAYCTMQWIRNAPSHEQKQPALNSSAANSVRQRQQQAGKNEAKNTKETHSRKVEQVAESNPKVSPASAEIIGQWNSYSESSDLVRREPPKDELVVASASKSFAKGIAEAKLAKGGPSGAFVWAYLHGVHLIVTGAPHIASRF</sequence>
<proteinExistence type="predicted"/>
<keyword evidence="3" id="KW-0812">Transmembrane</keyword>